<evidence type="ECO:0000313" key="2">
    <source>
        <dbReference type="Proteomes" id="UP000027222"/>
    </source>
</evidence>
<gene>
    <name evidence="1" type="ORF">GALMADRAFT_279912</name>
</gene>
<reference evidence="2" key="1">
    <citation type="journal article" date="2014" name="Proc. Natl. Acad. Sci. U.S.A.">
        <title>Extensive sampling of basidiomycete genomes demonstrates inadequacy of the white-rot/brown-rot paradigm for wood decay fungi.</title>
        <authorList>
            <person name="Riley R."/>
            <person name="Salamov A.A."/>
            <person name="Brown D.W."/>
            <person name="Nagy L.G."/>
            <person name="Floudas D."/>
            <person name="Held B.W."/>
            <person name="Levasseur A."/>
            <person name="Lombard V."/>
            <person name="Morin E."/>
            <person name="Otillar R."/>
            <person name="Lindquist E.A."/>
            <person name="Sun H."/>
            <person name="LaButti K.M."/>
            <person name="Schmutz J."/>
            <person name="Jabbour D."/>
            <person name="Luo H."/>
            <person name="Baker S.E."/>
            <person name="Pisabarro A.G."/>
            <person name="Walton J.D."/>
            <person name="Blanchette R.A."/>
            <person name="Henrissat B."/>
            <person name="Martin F."/>
            <person name="Cullen D."/>
            <person name="Hibbett D.S."/>
            <person name="Grigoriev I.V."/>
        </authorList>
    </citation>
    <scope>NUCLEOTIDE SEQUENCE [LARGE SCALE GENOMIC DNA]</scope>
    <source>
        <strain evidence="2">CBS 339.88</strain>
    </source>
</reference>
<dbReference type="EMBL" id="KL142381">
    <property type="protein sequence ID" value="KDR75117.1"/>
    <property type="molecule type" value="Genomic_DNA"/>
</dbReference>
<protein>
    <submittedName>
        <fullName evidence="1">Uncharacterized protein</fullName>
    </submittedName>
</protein>
<accession>A0A067SYH0</accession>
<name>A0A067SYH0_GALM3</name>
<proteinExistence type="predicted"/>
<dbReference type="Proteomes" id="UP000027222">
    <property type="component" value="Unassembled WGS sequence"/>
</dbReference>
<sequence>MFTCTTQLAKFLASMNTTTGDHTSSMTASQLLARSVREAEDLARSVVAFWQLRRPGDGCHWTSADVDERRRFRHRKSDVNREEAGLRKAAVTSFVVGSTILEALVTMWVLKGICISRHYEFFGPERVGRRNIDRRHGSGEGLSVVAENPGNAAKLGLLTRIAD</sequence>
<keyword evidence="2" id="KW-1185">Reference proteome</keyword>
<dbReference type="HOGENOM" id="CLU_1627155_0_0_1"/>
<evidence type="ECO:0000313" key="1">
    <source>
        <dbReference type="EMBL" id="KDR75117.1"/>
    </source>
</evidence>
<dbReference type="AlphaFoldDB" id="A0A067SYH0"/>
<organism evidence="1 2">
    <name type="scientific">Galerina marginata (strain CBS 339.88)</name>
    <dbReference type="NCBI Taxonomy" id="685588"/>
    <lineage>
        <taxon>Eukaryota</taxon>
        <taxon>Fungi</taxon>
        <taxon>Dikarya</taxon>
        <taxon>Basidiomycota</taxon>
        <taxon>Agaricomycotina</taxon>
        <taxon>Agaricomycetes</taxon>
        <taxon>Agaricomycetidae</taxon>
        <taxon>Agaricales</taxon>
        <taxon>Agaricineae</taxon>
        <taxon>Strophariaceae</taxon>
        <taxon>Galerina</taxon>
    </lineage>
</organism>